<reference evidence="2" key="1">
    <citation type="submission" date="2022-12" db="EMBL/GenBank/DDBJ databases">
        <authorList>
            <person name="Petersen C."/>
        </authorList>
    </citation>
    <scope>NUCLEOTIDE SEQUENCE</scope>
    <source>
        <strain evidence="2">IBT 29677</strain>
    </source>
</reference>
<dbReference type="RefSeq" id="XP_056488712.1">
    <property type="nucleotide sequence ID" value="XM_056629410.1"/>
</dbReference>
<feature type="region of interest" description="Disordered" evidence="1">
    <location>
        <begin position="1"/>
        <end position="137"/>
    </location>
</feature>
<feature type="compositionally biased region" description="Basic and acidic residues" evidence="1">
    <location>
        <begin position="23"/>
        <end position="34"/>
    </location>
</feature>
<feature type="region of interest" description="Disordered" evidence="1">
    <location>
        <begin position="208"/>
        <end position="230"/>
    </location>
</feature>
<dbReference type="AlphaFoldDB" id="A0A9X0B9E5"/>
<protein>
    <submittedName>
        <fullName evidence="2">Uncharacterized protein</fullName>
    </submittedName>
</protein>
<dbReference type="Proteomes" id="UP001147747">
    <property type="component" value="Unassembled WGS sequence"/>
</dbReference>
<reference evidence="2" key="2">
    <citation type="journal article" date="2023" name="IMA Fungus">
        <title>Comparative genomic study of the Penicillium genus elucidates a diverse pangenome and 15 lateral gene transfer events.</title>
        <authorList>
            <person name="Petersen C."/>
            <person name="Sorensen T."/>
            <person name="Nielsen M.R."/>
            <person name="Sondergaard T.E."/>
            <person name="Sorensen J.L."/>
            <person name="Fitzpatrick D.A."/>
            <person name="Frisvad J.C."/>
            <person name="Nielsen K.L."/>
        </authorList>
    </citation>
    <scope>NUCLEOTIDE SEQUENCE</scope>
    <source>
        <strain evidence="2">IBT 29677</strain>
    </source>
</reference>
<evidence type="ECO:0000313" key="3">
    <source>
        <dbReference type="Proteomes" id="UP001147747"/>
    </source>
</evidence>
<evidence type="ECO:0000313" key="2">
    <source>
        <dbReference type="EMBL" id="KAJ5396660.1"/>
    </source>
</evidence>
<feature type="compositionally biased region" description="Basic and acidic residues" evidence="1">
    <location>
        <begin position="82"/>
        <end position="103"/>
    </location>
</feature>
<accession>A0A9X0B9E5</accession>
<dbReference type="GeneID" id="81368390"/>
<organism evidence="2 3">
    <name type="scientific">Penicillium cosmopolitanum</name>
    <dbReference type="NCBI Taxonomy" id="1131564"/>
    <lineage>
        <taxon>Eukaryota</taxon>
        <taxon>Fungi</taxon>
        <taxon>Dikarya</taxon>
        <taxon>Ascomycota</taxon>
        <taxon>Pezizomycotina</taxon>
        <taxon>Eurotiomycetes</taxon>
        <taxon>Eurotiomycetidae</taxon>
        <taxon>Eurotiales</taxon>
        <taxon>Aspergillaceae</taxon>
        <taxon>Penicillium</taxon>
    </lineage>
</organism>
<feature type="compositionally biased region" description="Basic residues" evidence="1">
    <location>
        <begin position="115"/>
        <end position="131"/>
    </location>
</feature>
<keyword evidence="3" id="KW-1185">Reference proteome</keyword>
<proteinExistence type="predicted"/>
<sequence>MMGTTGRVSIDQWLANVSPEDLGGDHVRNRDRTDALVPNDGPQSPCLPLETPNTKFTPQRPRLNKRHRDEPDRGPDPPQQSDQKKIHSYDRNPRRKTREDRYKYQTTGMSAGQLHGKKNPKRAKTLRRTRKQTTNAGFHAPNVARDRLTLQPLAMVGIFSKGKSSSPIELRQDQYRDTRNGHRSAKMTGFPSTGSGLAFSETNVTFDKKQIPPKSSTSNGTVLGPLEMDHHPRGNILVDCSGDKRSLKLVTNPPKSGSIKSTNAHNGNLAMTANLGESQESSRPKLIFPAATSQRIFPQQWVLEASQLNCLPESRSATPYTWSESEPYQTRLDRSIEDTLLAVLQINLQAGINENSKSADMDRRYYELKDLQEILEARRELWEEGGSGGYPATCLSSHSISRPTHAASRSRSGWNGTLHARRMVEEDLADSDHIFQQLDMLFQEIVSSQDGRPTLEGEQLEIPQPQPGPPHSLKADFDTFPSNNSKEARCDRRHMAPCDRISLDNDTSASLRGTLSVIRVGTSLGPSSSCNKNDFPAFIPTHSTDQQLLSQQQSFTAMPSRRGLPAAQSTLEQNTFPLGFWRQNKLY</sequence>
<comment type="caution">
    <text evidence="2">The sequence shown here is derived from an EMBL/GenBank/DDBJ whole genome shotgun (WGS) entry which is preliminary data.</text>
</comment>
<dbReference type="OrthoDB" id="2537141at2759"/>
<evidence type="ECO:0000256" key="1">
    <source>
        <dbReference type="SAM" id="MobiDB-lite"/>
    </source>
</evidence>
<dbReference type="EMBL" id="JAPZBU010000006">
    <property type="protein sequence ID" value="KAJ5396660.1"/>
    <property type="molecule type" value="Genomic_DNA"/>
</dbReference>
<gene>
    <name evidence="2" type="ORF">N7509_004773</name>
</gene>
<name>A0A9X0B9E5_9EURO</name>